<dbReference type="PROSITE" id="PS50110">
    <property type="entry name" value="RESPONSE_REGULATORY"/>
    <property type="match status" value="1"/>
</dbReference>
<feature type="domain" description="Response regulatory" evidence="3">
    <location>
        <begin position="9"/>
        <end position="119"/>
    </location>
</feature>
<gene>
    <name evidence="4" type="ORF">HPT29_025700</name>
</gene>
<dbReference type="EMBL" id="CP102846">
    <property type="protein sequence ID" value="UVF22543.1"/>
    <property type="molecule type" value="Genomic_DNA"/>
</dbReference>
<accession>A0ABY5RZT8</accession>
<dbReference type="RefSeq" id="WP_173945909.1">
    <property type="nucleotide sequence ID" value="NZ_CP102846.1"/>
</dbReference>
<dbReference type="Gene3D" id="3.40.50.2300">
    <property type="match status" value="1"/>
</dbReference>
<proteinExistence type="predicted"/>
<organism evidence="4 5">
    <name type="scientific">Microvirga terrae</name>
    <dbReference type="NCBI Taxonomy" id="2740529"/>
    <lineage>
        <taxon>Bacteria</taxon>
        <taxon>Pseudomonadati</taxon>
        <taxon>Pseudomonadota</taxon>
        <taxon>Alphaproteobacteria</taxon>
        <taxon>Hyphomicrobiales</taxon>
        <taxon>Methylobacteriaceae</taxon>
        <taxon>Microvirga</taxon>
    </lineage>
</organism>
<sequence>MSGDERKPRILVVEDEAMVGLLIEDMVRDSGGEIVGPVATFEDALDLARNAVFDIAVLDLNLNGTLSYPIADVVRGRRIPIIFSTGYGSEGLREGFRDLPVLHKPFSQGDFAQAISAACAMSRFAKTQRVFTEVDRTSNG</sequence>
<dbReference type="PANTHER" id="PTHR44591:SF24">
    <property type="entry name" value="PROTEIN-GLUTAMATE METHYLESTERASE_PROTEIN-GLUTAMINE GLUTAMINASE 1"/>
    <property type="match status" value="1"/>
</dbReference>
<dbReference type="PANTHER" id="PTHR44591">
    <property type="entry name" value="STRESS RESPONSE REGULATOR PROTEIN 1"/>
    <property type="match status" value="1"/>
</dbReference>
<geneLocation type="plasmid" evidence="4 5">
    <name>pR24_1</name>
</geneLocation>
<dbReference type="SMART" id="SM00448">
    <property type="entry name" value="REC"/>
    <property type="match status" value="1"/>
</dbReference>
<keyword evidence="1 2" id="KW-0597">Phosphoprotein</keyword>
<evidence type="ECO:0000313" key="5">
    <source>
        <dbReference type="Proteomes" id="UP001017257"/>
    </source>
</evidence>
<dbReference type="SUPFAM" id="SSF52172">
    <property type="entry name" value="CheY-like"/>
    <property type="match status" value="1"/>
</dbReference>
<evidence type="ECO:0000259" key="3">
    <source>
        <dbReference type="PROSITE" id="PS50110"/>
    </source>
</evidence>
<dbReference type="InterPro" id="IPR001789">
    <property type="entry name" value="Sig_transdc_resp-reg_receiver"/>
</dbReference>
<dbReference type="InterPro" id="IPR011006">
    <property type="entry name" value="CheY-like_superfamily"/>
</dbReference>
<dbReference type="InterPro" id="IPR050595">
    <property type="entry name" value="Bact_response_regulator"/>
</dbReference>
<dbReference type="Pfam" id="PF00072">
    <property type="entry name" value="Response_reg"/>
    <property type="match status" value="1"/>
</dbReference>
<dbReference type="Proteomes" id="UP001017257">
    <property type="component" value="Plasmid pR24_1"/>
</dbReference>
<name>A0ABY5RZT8_9HYPH</name>
<protein>
    <submittedName>
        <fullName evidence="4">Response regulator</fullName>
    </submittedName>
</protein>
<feature type="modified residue" description="4-aspartylphosphate" evidence="2">
    <location>
        <position position="59"/>
    </location>
</feature>
<evidence type="ECO:0000256" key="1">
    <source>
        <dbReference type="ARBA" id="ARBA00022553"/>
    </source>
</evidence>
<reference evidence="4" key="1">
    <citation type="submission" date="2022-08" db="EMBL/GenBank/DDBJ databases">
        <title>Microvirga terrae sp. nov., isolated from soil.</title>
        <authorList>
            <person name="Kim K.H."/>
            <person name="Seo Y.L."/>
            <person name="Kim J.M."/>
            <person name="Lee J.K."/>
            <person name="Han D.M."/>
            <person name="Jeon C.O."/>
        </authorList>
    </citation>
    <scope>NUCLEOTIDE SEQUENCE</scope>
    <source>
        <strain evidence="4">R24</strain>
        <plasmid evidence="4">pR24_1</plasmid>
    </source>
</reference>
<keyword evidence="4" id="KW-0614">Plasmid</keyword>
<evidence type="ECO:0000256" key="2">
    <source>
        <dbReference type="PROSITE-ProRule" id="PRU00169"/>
    </source>
</evidence>
<evidence type="ECO:0000313" key="4">
    <source>
        <dbReference type="EMBL" id="UVF22543.1"/>
    </source>
</evidence>
<keyword evidence="5" id="KW-1185">Reference proteome</keyword>